<dbReference type="Pfam" id="PF22215">
    <property type="entry name" value="MLKL_N"/>
    <property type="match status" value="1"/>
</dbReference>
<dbReference type="GO" id="GO:0007166">
    <property type="term" value="P:cell surface receptor signaling pathway"/>
    <property type="evidence" value="ECO:0007669"/>
    <property type="project" value="InterPro"/>
</dbReference>
<keyword evidence="4" id="KW-1185">Reference proteome</keyword>
<proteinExistence type="predicted"/>
<dbReference type="Gene3D" id="1.20.930.20">
    <property type="entry name" value="Adaptor protein Cbl, N-terminal domain"/>
    <property type="match status" value="1"/>
</dbReference>
<accession>A0A165LU84</accession>
<feature type="region of interest" description="Disordered" evidence="1">
    <location>
        <begin position="805"/>
        <end position="854"/>
    </location>
</feature>
<dbReference type="AlphaFoldDB" id="A0A165LU84"/>
<dbReference type="InterPro" id="IPR036537">
    <property type="entry name" value="Adaptor_Cbl_N_dom_sf"/>
</dbReference>
<gene>
    <name evidence="3" type="ORF">DAEQUDRAFT_769357</name>
</gene>
<dbReference type="CDD" id="cd21037">
    <property type="entry name" value="MLKL_NTD"/>
    <property type="match status" value="1"/>
</dbReference>
<evidence type="ECO:0000259" key="2">
    <source>
        <dbReference type="Pfam" id="PF22215"/>
    </source>
</evidence>
<dbReference type="EMBL" id="KV429117">
    <property type="protein sequence ID" value="KZT64856.1"/>
    <property type="molecule type" value="Genomic_DNA"/>
</dbReference>
<name>A0A165LU84_9APHY</name>
<dbReference type="STRING" id="1314783.A0A165LU84"/>
<protein>
    <recommendedName>
        <fullName evidence="2">Mixed lineage kinase domain-containing protein</fullName>
    </recommendedName>
</protein>
<dbReference type="OrthoDB" id="3268478at2759"/>
<organism evidence="3 4">
    <name type="scientific">Daedalea quercina L-15889</name>
    <dbReference type="NCBI Taxonomy" id="1314783"/>
    <lineage>
        <taxon>Eukaryota</taxon>
        <taxon>Fungi</taxon>
        <taxon>Dikarya</taxon>
        <taxon>Basidiomycota</taxon>
        <taxon>Agaricomycotina</taxon>
        <taxon>Agaricomycetes</taxon>
        <taxon>Polyporales</taxon>
        <taxon>Fomitopsis</taxon>
    </lineage>
</organism>
<sequence length="854" mass="95356">MPLRYIRRKVTADNVVTVAIATTAVTVNLAALASFPPVALPAAILLRIFQIIRNVQTNQEQCYELAFRCLSFLDLIKDQVADRSTRMPPTLDDALQKFANTLESIHSFLMSQAESKWRTRLIRKGTVQAALEDLNLKLNDAFSAFQIATLINIHYTVGDGPAVASPNGESAALSASYQPSLSNGADASSHVSDRRYIGPSAQSFRQSIGPLEPPSSMQPSADELIYDPPGEVVSSGIDGDLLLSEEELEELEDNGFRRYEQPHVSFKGGSRIKEGWWAGARQADIEGRILLAKTYEGSSYAAQKKWIRDVKILQNVFHPNLPQMVGFSGEECPTPFILLANVQTRLPQALVLDKIKNGTVAECVLLISRFYLDHMDAALYLQRQLNLSDSKIQDYVEKASFRIDGQQTLVMGLPPPEVDHWMSARNYDLAHSIRKAYLDLLPNRGMLSEKPYETKAESEPSIDIRRKINHLTHTLKAFLPGSHSSTHVSKLQELLSAYEDEIDLGPTATTPSLREIRTVALQLGANPPIWREPLVPAYKYSVGDLGYLEKGGDFSSFKLICNVLRDGHATFQTVQSQHGTQIQWHCAPPMQVPLDSFPCPGSRQGWAVALEPNVDYTVSIAHEERVDIANDIWKFLLNFSQYYAKKQGVEPEELILSKVPFYPLRFLFTASTLLVNRVGVDLRFRMKGPFVPFVQPHYHQPAPFSLGHQPHMLPMSHGFGHHQHTGHPFNARPAPPIIIYLSTSIDKVHEPTWSQSPVFDFESRPPHSIANCMIGTEGPLGFLNYVQLYAEDFLGAEGNSLQPLQPVLKRERKPSKSTKIPLRSAHVGGWTQSTRHRQSNTSASNLGRKHSSKK</sequence>
<dbReference type="InterPro" id="IPR054000">
    <property type="entry name" value="MLKL_N"/>
</dbReference>
<feature type="domain" description="Mixed lineage kinase" evidence="2">
    <location>
        <begin position="47"/>
        <end position="146"/>
    </location>
</feature>
<evidence type="ECO:0000256" key="1">
    <source>
        <dbReference type="SAM" id="MobiDB-lite"/>
    </source>
</evidence>
<evidence type="ECO:0000313" key="3">
    <source>
        <dbReference type="EMBL" id="KZT64856.1"/>
    </source>
</evidence>
<evidence type="ECO:0000313" key="4">
    <source>
        <dbReference type="Proteomes" id="UP000076727"/>
    </source>
</evidence>
<dbReference type="Proteomes" id="UP000076727">
    <property type="component" value="Unassembled WGS sequence"/>
</dbReference>
<reference evidence="3 4" key="1">
    <citation type="journal article" date="2016" name="Mol. Biol. Evol.">
        <title>Comparative Genomics of Early-Diverging Mushroom-Forming Fungi Provides Insights into the Origins of Lignocellulose Decay Capabilities.</title>
        <authorList>
            <person name="Nagy L.G."/>
            <person name="Riley R."/>
            <person name="Tritt A."/>
            <person name="Adam C."/>
            <person name="Daum C."/>
            <person name="Floudas D."/>
            <person name="Sun H."/>
            <person name="Yadav J.S."/>
            <person name="Pangilinan J."/>
            <person name="Larsson K.H."/>
            <person name="Matsuura K."/>
            <person name="Barry K."/>
            <person name="Labutti K."/>
            <person name="Kuo R."/>
            <person name="Ohm R.A."/>
            <person name="Bhattacharya S.S."/>
            <person name="Shirouzu T."/>
            <person name="Yoshinaga Y."/>
            <person name="Martin F.M."/>
            <person name="Grigoriev I.V."/>
            <person name="Hibbett D.S."/>
        </authorList>
    </citation>
    <scope>NUCLEOTIDE SEQUENCE [LARGE SCALE GENOMIC DNA]</scope>
    <source>
        <strain evidence="3 4">L-15889</strain>
    </source>
</reference>
<dbReference type="InterPro" id="IPR059179">
    <property type="entry name" value="MLKL-like_MCAfunc"/>
</dbReference>